<evidence type="ECO:0000313" key="2">
    <source>
        <dbReference type="Proteomes" id="UP000339690"/>
    </source>
</evidence>
<accession>A0A5Q2TGK1</accession>
<protein>
    <submittedName>
        <fullName evidence="1">Uncharacterized protein</fullName>
    </submittedName>
</protein>
<dbReference type="AlphaFoldDB" id="A0A5Q2TGK1"/>
<dbReference type="Proteomes" id="UP000339690">
    <property type="component" value="Chromosome"/>
</dbReference>
<dbReference type="EMBL" id="CP045915">
    <property type="protein sequence ID" value="QGH33060.1"/>
    <property type="molecule type" value="Genomic_DNA"/>
</dbReference>
<dbReference type="RefSeq" id="WP_153790189.1">
    <property type="nucleotide sequence ID" value="NZ_CP045915.1"/>
</dbReference>
<proteinExistence type="predicted"/>
<organism evidence="1 2">
    <name type="scientific">Gracilibacillus salitolerans</name>
    <dbReference type="NCBI Taxonomy" id="2663022"/>
    <lineage>
        <taxon>Bacteria</taxon>
        <taxon>Bacillati</taxon>
        <taxon>Bacillota</taxon>
        <taxon>Bacilli</taxon>
        <taxon>Bacillales</taxon>
        <taxon>Bacillaceae</taxon>
        <taxon>Gracilibacillus</taxon>
    </lineage>
</organism>
<keyword evidence="2" id="KW-1185">Reference proteome</keyword>
<name>A0A5Q2TGK1_9BACI</name>
<gene>
    <name evidence="1" type="ORF">GI584_02880</name>
</gene>
<reference evidence="1 2" key="1">
    <citation type="submission" date="2019-11" db="EMBL/GenBank/DDBJ databases">
        <title>Gracilibacillus salitolerans sp. nov., a moderate halophile isolated from a saline soil in northwest China.</title>
        <authorList>
            <person name="Gan L."/>
        </authorList>
    </citation>
    <scope>NUCLEOTIDE SEQUENCE [LARGE SCALE GENOMIC DNA]</scope>
    <source>
        <strain evidence="1 2">SCU50</strain>
    </source>
</reference>
<sequence>MIHYEWIDFKTDTDYYNQKTFEEEVGDKFEALLLEQNKAYPTMIWTKHYVILLKNTSRMYQDLTFIKIARYPTNDITDIHFFA</sequence>
<dbReference type="KEGG" id="grc:GI584_02880"/>
<evidence type="ECO:0000313" key="1">
    <source>
        <dbReference type="EMBL" id="QGH33060.1"/>
    </source>
</evidence>